<dbReference type="InterPro" id="IPR027417">
    <property type="entry name" value="P-loop_NTPase"/>
</dbReference>
<evidence type="ECO:0000259" key="2">
    <source>
        <dbReference type="Pfam" id="PF24883"/>
    </source>
</evidence>
<dbReference type="Gene3D" id="3.40.50.300">
    <property type="entry name" value="P-loop containing nucleotide triphosphate hydrolases"/>
    <property type="match status" value="1"/>
</dbReference>
<dbReference type="OrthoDB" id="3267051at2759"/>
<dbReference type="HOGENOM" id="CLU_000288_6_0_1"/>
<organism evidence="3 4">
    <name type="scientific">Scleroderma citrinum Foug A</name>
    <dbReference type="NCBI Taxonomy" id="1036808"/>
    <lineage>
        <taxon>Eukaryota</taxon>
        <taxon>Fungi</taxon>
        <taxon>Dikarya</taxon>
        <taxon>Basidiomycota</taxon>
        <taxon>Agaricomycotina</taxon>
        <taxon>Agaricomycetes</taxon>
        <taxon>Agaricomycetidae</taxon>
        <taxon>Boletales</taxon>
        <taxon>Sclerodermatineae</taxon>
        <taxon>Sclerodermataceae</taxon>
        <taxon>Scleroderma</taxon>
    </lineage>
</organism>
<dbReference type="Pfam" id="PF24883">
    <property type="entry name" value="NPHP3_N"/>
    <property type="match status" value="1"/>
</dbReference>
<dbReference type="Proteomes" id="UP000053989">
    <property type="component" value="Unassembled WGS sequence"/>
</dbReference>
<dbReference type="AlphaFoldDB" id="A0A0C3D7Y0"/>
<reference evidence="3 4" key="1">
    <citation type="submission" date="2014-04" db="EMBL/GenBank/DDBJ databases">
        <authorList>
            <consortium name="DOE Joint Genome Institute"/>
            <person name="Kuo A."/>
            <person name="Kohler A."/>
            <person name="Nagy L.G."/>
            <person name="Floudas D."/>
            <person name="Copeland A."/>
            <person name="Barry K.W."/>
            <person name="Cichocki N."/>
            <person name="Veneault-Fourrey C."/>
            <person name="LaButti K."/>
            <person name="Lindquist E.A."/>
            <person name="Lipzen A."/>
            <person name="Lundell T."/>
            <person name="Morin E."/>
            <person name="Murat C."/>
            <person name="Sun H."/>
            <person name="Tunlid A."/>
            <person name="Henrissat B."/>
            <person name="Grigoriev I.V."/>
            <person name="Hibbett D.S."/>
            <person name="Martin F."/>
            <person name="Nordberg H.P."/>
            <person name="Cantor M.N."/>
            <person name="Hua S.X."/>
        </authorList>
    </citation>
    <scope>NUCLEOTIDE SEQUENCE [LARGE SCALE GENOMIC DNA]</scope>
    <source>
        <strain evidence="3 4">Foug A</strain>
    </source>
</reference>
<evidence type="ECO:0000256" key="1">
    <source>
        <dbReference type="ARBA" id="ARBA00022737"/>
    </source>
</evidence>
<dbReference type="EMBL" id="KN822219">
    <property type="protein sequence ID" value="KIM52206.1"/>
    <property type="molecule type" value="Genomic_DNA"/>
</dbReference>
<keyword evidence="1" id="KW-0677">Repeat</keyword>
<gene>
    <name evidence="3" type="ORF">SCLCIDRAFT_573911</name>
</gene>
<evidence type="ECO:0000313" key="4">
    <source>
        <dbReference type="Proteomes" id="UP000053989"/>
    </source>
</evidence>
<keyword evidence="4" id="KW-1185">Reference proteome</keyword>
<dbReference type="InterPro" id="IPR056884">
    <property type="entry name" value="NPHP3-like_N"/>
</dbReference>
<accession>A0A0C3D7Y0</accession>
<evidence type="ECO:0000313" key="3">
    <source>
        <dbReference type="EMBL" id="KIM52206.1"/>
    </source>
</evidence>
<reference evidence="4" key="2">
    <citation type="submission" date="2015-01" db="EMBL/GenBank/DDBJ databases">
        <title>Evolutionary Origins and Diversification of the Mycorrhizal Mutualists.</title>
        <authorList>
            <consortium name="DOE Joint Genome Institute"/>
            <consortium name="Mycorrhizal Genomics Consortium"/>
            <person name="Kohler A."/>
            <person name="Kuo A."/>
            <person name="Nagy L.G."/>
            <person name="Floudas D."/>
            <person name="Copeland A."/>
            <person name="Barry K.W."/>
            <person name="Cichocki N."/>
            <person name="Veneault-Fourrey C."/>
            <person name="LaButti K."/>
            <person name="Lindquist E.A."/>
            <person name="Lipzen A."/>
            <person name="Lundell T."/>
            <person name="Morin E."/>
            <person name="Murat C."/>
            <person name="Riley R."/>
            <person name="Ohm R."/>
            <person name="Sun H."/>
            <person name="Tunlid A."/>
            <person name="Henrissat B."/>
            <person name="Grigoriev I.V."/>
            <person name="Hibbett D.S."/>
            <person name="Martin F."/>
        </authorList>
    </citation>
    <scope>NUCLEOTIDE SEQUENCE [LARGE SCALE GENOMIC DNA]</scope>
    <source>
        <strain evidence="4">Foug A</strain>
    </source>
</reference>
<protein>
    <recommendedName>
        <fullName evidence="2">Nephrocystin 3-like N-terminal domain-containing protein</fullName>
    </recommendedName>
</protein>
<dbReference type="PANTHER" id="PTHR10039">
    <property type="entry name" value="AMELOGENIN"/>
    <property type="match status" value="1"/>
</dbReference>
<proteinExistence type="predicted"/>
<dbReference type="SUPFAM" id="SSF52540">
    <property type="entry name" value="P-loop containing nucleoside triphosphate hydrolases"/>
    <property type="match status" value="1"/>
</dbReference>
<dbReference type="InParanoid" id="A0A0C3D7Y0"/>
<sequence>MALSALNRASKLILSQASLDASIGGLVTRIEQTYELILENRSSSKINATKDSIVEIAQVVQECAQFITKYSETKAFWSCLGKNVLLETTTKVVNYSWKLEKLIQELRDQPAPDIRYGIKQIYEDLSSNCLIRADGAGLNETKKCLDGTRIEILNEIVDWINNTDAATPRIFWLHGQAGKGKSAIAHTIALQAQNLGMLGSCFCFSRVRQHEELHIKLFPTVALDLVSRDIRLRPLLVEVMTKNHSLRDTTNIVAQWKKLILEPLSQLKGSSTGNVVVVIDALDESGVERTRATALEILVAYGAELPANIRILLTSRPLVDIREALNTSPHIYAKSLDAIDTGLTMRDIHLYISTRMKSVRDTFSDEYFQQLAAKSGGVFEWARLACDFISSRIGVILQDRFHEIMSHASGEGRTLLDEMYTTFLKDLFRGSDERLVFRLVMWQILWLKEPLPISALDFMRDRFPREDDRYPVGFILNFMVSLLVGANEVSTPVRPLHASFYDFLLDEKHSDEFFIQQGDIHHDLAVASLSVMQSGLHFNICRLETSYISNLEVADLEKRVQDNIPSHLLYSCQFWATHLKDPAFDPGLAQASGNSQNTISTIYVLFMTILTFLTHSTIFDNG</sequence>
<feature type="domain" description="Nephrocystin 3-like N-terminal" evidence="2">
    <location>
        <begin position="155"/>
        <end position="316"/>
    </location>
</feature>
<name>A0A0C3D7Y0_9AGAM</name>
<dbReference type="STRING" id="1036808.A0A0C3D7Y0"/>